<dbReference type="InterPro" id="IPR006439">
    <property type="entry name" value="HAD-SF_hydro_IA"/>
</dbReference>
<dbReference type="SFLD" id="SFLDS00003">
    <property type="entry name" value="Haloacid_Dehalogenase"/>
    <property type="match status" value="1"/>
</dbReference>
<gene>
    <name evidence="1" type="ORF">E0H85_03710</name>
</gene>
<accession>A0A4R0EP28</accession>
<dbReference type="InterPro" id="IPR023214">
    <property type="entry name" value="HAD_sf"/>
</dbReference>
<organism evidence="1 2">
    <name type="scientific">Acinetobacter terrae</name>
    <dbReference type="NCBI Taxonomy" id="2731247"/>
    <lineage>
        <taxon>Bacteria</taxon>
        <taxon>Pseudomonadati</taxon>
        <taxon>Pseudomonadota</taxon>
        <taxon>Gammaproteobacteria</taxon>
        <taxon>Moraxellales</taxon>
        <taxon>Moraxellaceae</taxon>
        <taxon>Acinetobacter</taxon>
        <taxon>Acinetobacter Taxon 24</taxon>
    </lineage>
</organism>
<reference evidence="1 2" key="1">
    <citation type="submission" date="2019-02" db="EMBL/GenBank/DDBJ databases">
        <title>High diversity of culturable Acinetobacter species in natural soil and water ecosystems.</title>
        <authorList>
            <person name="Radolfova-Krizova L."/>
            <person name="Nemec A."/>
        </authorList>
    </citation>
    <scope>NUCLEOTIDE SEQUENCE [LARGE SCALE GENOMIC DNA]</scope>
    <source>
        <strain evidence="1 2">ANC 4281</strain>
    </source>
</reference>
<dbReference type="NCBIfam" id="TIGR01549">
    <property type="entry name" value="HAD-SF-IA-v1"/>
    <property type="match status" value="1"/>
</dbReference>
<dbReference type="EMBL" id="SJOA01000003">
    <property type="protein sequence ID" value="TCB60966.1"/>
    <property type="molecule type" value="Genomic_DNA"/>
</dbReference>
<proteinExistence type="predicted"/>
<dbReference type="AlphaFoldDB" id="A0A4R0EP28"/>
<dbReference type="PANTHER" id="PTHR46191">
    <property type="match status" value="1"/>
</dbReference>
<dbReference type="InterPro" id="IPR036412">
    <property type="entry name" value="HAD-like_sf"/>
</dbReference>
<dbReference type="Gene3D" id="3.40.50.1000">
    <property type="entry name" value="HAD superfamily/HAD-like"/>
    <property type="match status" value="1"/>
</dbReference>
<dbReference type="SUPFAM" id="SSF56784">
    <property type="entry name" value="HAD-like"/>
    <property type="match status" value="1"/>
</dbReference>
<dbReference type="InterPro" id="IPR051828">
    <property type="entry name" value="HAD-like_hydrolase_domain"/>
</dbReference>
<dbReference type="Pfam" id="PF00702">
    <property type="entry name" value="Hydrolase"/>
    <property type="match status" value="1"/>
</dbReference>
<protein>
    <submittedName>
        <fullName evidence="1">HAD family hydrolase</fullName>
    </submittedName>
</protein>
<dbReference type="GO" id="GO:0016787">
    <property type="term" value="F:hydrolase activity"/>
    <property type="evidence" value="ECO:0007669"/>
    <property type="project" value="UniProtKB-KW"/>
</dbReference>
<dbReference type="Proteomes" id="UP000291380">
    <property type="component" value="Unassembled WGS sequence"/>
</dbReference>
<dbReference type="OrthoDB" id="5699629at2"/>
<evidence type="ECO:0000313" key="2">
    <source>
        <dbReference type="Proteomes" id="UP000291380"/>
    </source>
</evidence>
<dbReference type="RefSeq" id="WP_131270643.1">
    <property type="nucleotide sequence ID" value="NZ_SJOA01000003.1"/>
</dbReference>
<dbReference type="InterPro" id="IPR023198">
    <property type="entry name" value="PGP-like_dom2"/>
</dbReference>
<sequence>MISRNNPPKVIAFDAFGTLMQIGQSRSPYLKLMKWLKDNGRKPKSNDASVIMSNYVDFAELAQIFGRRIPEDLLQELHEDLEFELQTTKIYKDVIPTLMELKRLGFKLALCSNLAKPYGEALSSLLPYFDVSILSYEVGEIKPNTQIYNILIERLGCQMSDVLFIGDHPHLDVEKPLELGMSAKLIDRKNHQKLQDVLCSILNLNQLN</sequence>
<name>A0A4R0EP28_9GAMM</name>
<keyword evidence="1" id="KW-0378">Hydrolase</keyword>
<dbReference type="PANTHER" id="PTHR46191:SF2">
    <property type="entry name" value="HALOACID DEHALOGENASE-LIKE HYDROLASE DOMAIN-CONTAINING PROTEIN 3"/>
    <property type="match status" value="1"/>
</dbReference>
<dbReference type="SFLD" id="SFLDG01129">
    <property type="entry name" value="C1.5:_HAD__Beta-PGM__Phosphata"/>
    <property type="match status" value="1"/>
</dbReference>
<evidence type="ECO:0000313" key="1">
    <source>
        <dbReference type="EMBL" id="TCB60966.1"/>
    </source>
</evidence>
<dbReference type="Gene3D" id="1.10.150.240">
    <property type="entry name" value="Putative phosphatase, domain 2"/>
    <property type="match status" value="1"/>
</dbReference>
<comment type="caution">
    <text evidence="1">The sequence shown here is derived from an EMBL/GenBank/DDBJ whole genome shotgun (WGS) entry which is preliminary data.</text>
</comment>